<dbReference type="EMBL" id="BPVZ01000025">
    <property type="protein sequence ID" value="GKV06477.1"/>
    <property type="molecule type" value="Genomic_DNA"/>
</dbReference>
<evidence type="ECO:0000313" key="1">
    <source>
        <dbReference type="EMBL" id="GKV06477.1"/>
    </source>
</evidence>
<reference evidence="1 2" key="1">
    <citation type="journal article" date="2021" name="Commun. Biol.">
        <title>The genome of Shorea leprosula (Dipterocarpaceae) highlights the ecological relevance of drought in aseasonal tropical rainforests.</title>
        <authorList>
            <person name="Ng K.K.S."/>
            <person name="Kobayashi M.J."/>
            <person name="Fawcett J.A."/>
            <person name="Hatakeyama M."/>
            <person name="Paape T."/>
            <person name="Ng C.H."/>
            <person name="Ang C.C."/>
            <person name="Tnah L.H."/>
            <person name="Lee C.T."/>
            <person name="Nishiyama T."/>
            <person name="Sese J."/>
            <person name="O'Brien M.J."/>
            <person name="Copetti D."/>
            <person name="Mohd Noor M.I."/>
            <person name="Ong R.C."/>
            <person name="Putra M."/>
            <person name="Sireger I.Z."/>
            <person name="Indrioko S."/>
            <person name="Kosugi Y."/>
            <person name="Izuno A."/>
            <person name="Isagi Y."/>
            <person name="Lee S.L."/>
            <person name="Shimizu K.K."/>
        </authorList>
    </citation>
    <scope>NUCLEOTIDE SEQUENCE [LARGE SCALE GENOMIC DNA]</scope>
    <source>
        <strain evidence="1">214</strain>
    </source>
</reference>
<keyword evidence="2" id="KW-1185">Reference proteome</keyword>
<dbReference type="Proteomes" id="UP001054252">
    <property type="component" value="Unassembled WGS sequence"/>
</dbReference>
<comment type="caution">
    <text evidence="1">The sequence shown here is derived from an EMBL/GenBank/DDBJ whole genome shotgun (WGS) entry which is preliminary data.</text>
</comment>
<protein>
    <recommendedName>
        <fullName evidence="3">F-box domain-containing protein</fullName>
    </recommendedName>
</protein>
<evidence type="ECO:0000313" key="2">
    <source>
        <dbReference type="Proteomes" id="UP001054252"/>
    </source>
</evidence>
<dbReference type="AlphaFoldDB" id="A0AAV5J638"/>
<sequence>MDECRDSYSNSVGFYLLPLELIQNILLTLAQPENHSPEIGQQIPRLSHVGPQLHSSLQPPIQVRRMAFPLQETVALLHHALRLLRSICGNVFFFASNTSKVHVARLRGDDSRMKSVQSGEPGSGHFRLMFAEMVEDRPVLFVYGSETDKWEDKEARKTNRGLTSVGFFFEESDFMYLPVINRPYESVVIAVRTTSYLPIVLRPRFHGSRGNISTSDHLCVCGDGYMMILRSNNFDNVKRNVKMLCRIEPWGLTLNKGQWECISEVPSDLMKGIKKPYGAIMGFLEERDGVIRIVLESNFERLWDII</sequence>
<proteinExistence type="predicted"/>
<organism evidence="1 2">
    <name type="scientific">Rubroshorea leprosula</name>
    <dbReference type="NCBI Taxonomy" id="152421"/>
    <lineage>
        <taxon>Eukaryota</taxon>
        <taxon>Viridiplantae</taxon>
        <taxon>Streptophyta</taxon>
        <taxon>Embryophyta</taxon>
        <taxon>Tracheophyta</taxon>
        <taxon>Spermatophyta</taxon>
        <taxon>Magnoliopsida</taxon>
        <taxon>eudicotyledons</taxon>
        <taxon>Gunneridae</taxon>
        <taxon>Pentapetalae</taxon>
        <taxon>rosids</taxon>
        <taxon>malvids</taxon>
        <taxon>Malvales</taxon>
        <taxon>Dipterocarpaceae</taxon>
        <taxon>Rubroshorea</taxon>
    </lineage>
</organism>
<evidence type="ECO:0008006" key="3">
    <source>
        <dbReference type="Google" id="ProtNLM"/>
    </source>
</evidence>
<gene>
    <name evidence="1" type="ORF">SLEP1_g18372</name>
</gene>
<name>A0AAV5J638_9ROSI</name>
<accession>A0AAV5J638</accession>